<organism evidence="1 2">
    <name type="scientific">Nepenthes gracilis</name>
    <name type="common">Slender pitcher plant</name>
    <dbReference type="NCBI Taxonomy" id="150966"/>
    <lineage>
        <taxon>Eukaryota</taxon>
        <taxon>Viridiplantae</taxon>
        <taxon>Streptophyta</taxon>
        <taxon>Embryophyta</taxon>
        <taxon>Tracheophyta</taxon>
        <taxon>Spermatophyta</taxon>
        <taxon>Magnoliopsida</taxon>
        <taxon>eudicotyledons</taxon>
        <taxon>Gunneridae</taxon>
        <taxon>Pentapetalae</taxon>
        <taxon>Caryophyllales</taxon>
        <taxon>Nepenthaceae</taxon>
        <taxon>Nepenthes</taxon>
    </lineage>
</organism>
<gene>
    <name evidence="1" type="ORF">Nepgr_024715</name>
</gene>
<evidence type="ECO:0000313" key="2">
    <source>
        <dbReference type="Proteomes" id="UP001279734"/>
    </source>
</evidence>
<name>A0AAD3XYW1_NEPGR</name>
<proteinExistence type="predicted"/>
<dbReference type="AlphaFoldDB" id="A0AAD3XYW1"/>
<dbReference type="EMBL" id="BSYO01000025">
    <property type="protein sequence ID" value="GMH22872.1"/>
    <property type="molecule type" value="Genomic_DNA"/>
</dbReference>
<protein>
    <submittedName>
        <fullName evidence="1">Uncharacterized protein</fullName>
    </submittedName>
</protein>
<dbReference type="Proteomes" id="UP001279734">
    <property type="component" value="Unassembled WGS sequence"/>
</dbReference>
<accession>A0AAD3XYW1</accession>
<comment type="caution">
    <text evidence="1">The sequence shown here is derived from an EMBL/GenBank/DDBJ whole genome shotgun (WGS) entry which is preliminary data.</text>
</comment>
<keyword evidence="2" id="KW-1185">Reference proteome</keyword>
<evidence type="ECO:0000313" key="1">
    <source>
        <dbReference type="EMBL" id="GMH22872.1"/>
    </source>
</evidence>
<sequence length="103" mass="11737">MFDLPVFKAIAPPNSLHLSLNTDSGMLLRCFGPRSYSVIAGIALRHITLLVLNETRHFFVEECDGTAGKRFLFCWWIGWAWLLYMLSCRHTVRISYGSNNLTG</sequence>
<reference evidence="1" key="1">
    <citation type="submission" date="2023-05" db="EMBL/GenBank/DDBJ databases">
        <title>Nepenthes gracilis genome sequencing.</title>
        <authorList>
            <person name="Fukushima K."/>
        </authorList>
    </citation>
    <scope>NUCLEOTIDE SEQUENCE</scope>
    <source>
        <strain evidence="1">SING2019-196</strain>
    </source>
</reference>